<comment type="caution">
    <text evidence="2">The sequence shown here is derived from an EMBL/GenBank/DDBJ whole genome shotgun (WGS) entry which is preliminary data.</text>
</comment>
<dbReference type="EMBL" id="BAAAPC010000003">
    <property type="protein sequence ID" value="GAA1986663.1"/>
    <property type="molecule type" value="Genomic_DNA"/>
</dbReference>
<accession>A0ABN2SH55</accession>
<evidence type="ECO:0000313" key="2">
    <source>
        <dbReference type="EMBL" id="GAA1986663.1"/>
    </source>
</evidence>
<evidence type="ECO:0000256" key="1">
    <source>
        <dbReference type="SAM" id="MobiDB-lite"/>
    </source>
</evidence>
<organism evidence="2 3">
    <name type="scientific">Nocardiopsis rhodophaea</name>
    <dbReference type="NCBI Taxonomy" id="280238"/>
    <lineage>
        <taxon>Bacteria</taxon>
        <taxon>Bacillati</taxon>
        <taxon>Actinomycetota</taxon>
        <taxon>Actinomycetes</taxon>
        <taxon>Streptosporangiales</taxon>
        <taxon>Nocardiopsidaceae</taxon>
        <taxon>Nocardiopsis</taxon>
    </lineage>
</organism>
<reference evidence="2 3" key="1">
    <citation type="journal article" date="2019" name="Int. J. Syst. Evol. Microbiol.">
        <title>The Global Catalogue of Microorganisms (GCM) 10K type strain sequencing project: providing services to taxonomists for standard genome sequencing and annotation.</title>
        <authorList>
            <consortium name="The Broad Institute Genomics Platform"/>
            <consortium name="The Broad Institute Genome Sequencing Center for Infectious Disease"/>
            <person name="Wu L."/>
            <person name="Ma J."/>
        </authorList>
    </citation>
    <scope>NUCLEOTIDE SEQUENCE [LARGE SCALE GENOMIC DNA]</scope>
    <source>
        <strain evidence="2 3">JCM 15313</strain>
    </source>
</reference>
<dbReference type="Proteomes" id="UP001501585">
    <property type="component" value="Unassembled WGS sequence"/>
</dbReference>
<dbReference type="RefSeq" id="WP_344160445.1">
    <property type="nucleotide sequence ID" value="NZ_BAAAPC010000003.1"/>
</dbReference>
<name>A0ABN2SH55_9ACTN</name>
<keyword evidence="3" id="KW-1185">Reference proteome</keyword>
<protein>
    <submittedName>
        <fullName evidence="2">Uncharacterized protein</fullName>
    </submittedName>
</protein>
<gene>
    <name evidence="2" type="ORF">GCM10009799_10220</name>
</gene>
<proteinExistence type="predicted"/>
<evidence type="ECO:0000313" key="3">
    <source>
        <dbReference type="Proteomes" id="UP001501585"/>
    </source>
</evidence>
<sequence>MPDVHALPAPIVPQDWGNVDTSIDGEAPEWLSESQFDRYTETVRNLLATAGLEVEDPDPRDPAHIEASSPHSGFKAEIDIHEDRTAEWIITGFDETPEGTRALALASLIVRLLNVETDV</sequence>
<feature type="region of interest" description="Disordered" evidence="1">
    <location>
        <begin position="52"/>
        <end position="74"/>
    </location>
</feature>